<gene>
    <name evidence="1" type="ORF">JK361_00550</name>
</gene>
<dbReference type="SUPFAM" id="SSF47413">
    <property type="entry name" value="lambda repressor-like DNA-binding domains"/>
    <property type="match status" value="1"/>
</dbReference>
<evidence type="ECO:0000313" key="2">
    <source>
        <dbReference type="Proteomes" id="UP000621386"/>
    </source>
</evidence>
<dbReference type="CDD" id="cd00093">
    <property type="entry name" value="HTH_XRE"/>
    <property type="match status" value="1"/>
</dbReference>
<comment type="caution">
    <text evidence="1">The sequence shown here is derived from an EMBL/GenBank/DDBJ whole genome shotgun (WGS) entry which is preliminary data.</text>
</comment>
<reference evidence="1 2" key="1">
    <citation type="submission" date="2021-01" db="EMBL/GenBank/DDBJ databases">
        <title>WGS of actinomycetes isolated from Thailand.</title>
        <authorList>
            <person name="Thawai C."/>
        </authorList>
    </citation>
    <scope>NUCLEOTIDE SEQUENCE [LARGE SCALE GENOMIC DNA]</scope>
    <source>
        <strain evidence="1 2">CH5-8</strain>
    </source>
</reference>
<dbReference type="Proteomes" id="UP000621386">
    <property type="component" value="Unassembled WGS sequence"/>
</dbReference>
<proteinExistence type="predicted"/>
<dbReference type="InterPro" id="IPR010982">
    <property type="entry name" value="Lambda_DNA-bd_dom_sf"/>
</dbReference>
<dbReference type="EMBL" id="JAERRH010000001">
    <property type="protein sequence ID" value="MBL1103115.1"/>
    <property type="molecule type" value="Genomic_DNA"/>
</dbReference>
<dbReference type="Gene3D" id="1.25.40.10">
    <property type="entry name" value="Tetratricopeptide repeat domain"/>
    <property type="match status" value="1"/>
</dbReference>
<keyword evidence="2" id="KW-1185">Reference proteome</keyword>
<dbReference type="SUPFAM" id="SSF48452">
    <property type="entry name" value="TPR-like"/>
    <property type="match status" value="1"/>
</dbReference>
<dbReference type="InterPro" id="IPR001387">
    <property type="entry name" value="Cro/C1-type_HTH"/>
</dbReference>
<evidence type="ECO:0000313" key="1">
    <source>
        <dbReference type="EMBL" id="MBL1103115.1"/>
    </source>
</evidence>
<name>A0ABS1NSN8_9ACTN</name>
<accession>A0ABS1NSN8</accession>
<sequence length="421" mass="45205">MYRLSPDPREVVAGLLGDERLIRACAERDMGAVFRMFNARGISTRRIAAAVDITQGRLYDYMNGKSRVEKLTLFEQIADAFHIPGHLLGLARRSWEPAPGTAEHQRADHPPPDGDDLVAMDHFRSADRQTGGGRLYGAVVRHLSDRVAPRLVDLGSGPQVFAAAAALTEMAGWMAHDSGHDHRAAQHFARALPLARTSGDMPLAAHVAASSSHLARETGDAAGAVGWARTGLDLAAQGPRIPALTARLHTMQARALAGAAQRTPAARALEAAHGDLDAAAAADHPWLSPFDAAAMAGEAALIMRDLEQYDQALTHAEQAVALREAGRARSLALSRITLVDIHVRRGDLDAAVHVGHDLLSTSPTLGSVRVVLQLDGLRRLLEPHRGYALVREYLARFDDARRARMLLLADLIPPHPGGTTA</sequence>
<dbReference type="InterPro" id="IPR011990">
    <property type="entry name" value="TPR-like_helical_dom_sf"/>
</dbReference>
<dbReference type="RefSeq" id="WP_201813587.1">
    <property type="nucleotide sequence ID" value="NZ_JAERRH010000001.1"/>
</dbReference>
<protein>
    <submittedName>
        <fullName evidence="1">Helix-turn-helix transcriptional regulator</fullName>
    </submittedName>
</protein>
<organism evidence="1 2">
    <name type="scientific">Streptomyces musisoli</name>
    <dbReference type="NCBI Taxonomy" id="2802280"/>
    <lineage>
        <taxon>Bacteria</taxon>
        <taxon>Bacillati</taxon>
        <taxon>Actinomycetota</taxon>
        <taxon>Actinomycetes</taxon>
        <taxon>Kitasatosporales</taxon>
        <taxon>Streptomycetaceae</taxon>
        <taxon>Streptomyces</taxon>
    </lineage>
</organism>